<dbReference type="KEGG" id="fcs:TRV642_2447"/>
<sequence>MPDIDLKNSKQELYNGYSRHNETKSIIIDFINNKISSFIFRYNRTDKNSLVSYSTFDFNFCYIENEIETELFYINCKHSRKTLLSFLEILQYIENNYDVSLTNEFYNDGYFYDKKNEEIVRYLYR</sequence>
<dbReference type="Proteomes" id="UP001152749">
    <property type="component" value="Chromosome"/>
</dbReference>
<proteinExistence type="predicted"/>
<organism evidence="1 2">
    <name type="scientific">Flavobacterium collinsii</name>
    <dbReference type="NCBI Taxonomy" id="1114861"/>
    <lineage>
        <taxon>Bacteria</taxon>
        <taxon>Pseudomonadati</taxon>
        <taxon>Bacteroidota</taxon>
        <taxon>Flavobacteriia</taxon>
        <taxon>Flavobacteriales</taxon>
        <taxon>Flavobacteriaceae</taxon>
        <taxon>Flavobacterium</taxon>
    </lineage>
</organism>
<evidence type="ECO:0000313" key="1">
    <source>
        <dbReference type="EMBL" id="CAI2767322.1"/>
    </source>
</evidence>
<evidence type="ECO:0000313" key="2">
    <source>
        <dbReference type="Proteomes" id="UP001152749"/>
    </source>
</evidence>
<dbReference type="AlphaFoldDB" id="A0A9W4TI02"/>
<dbReference type="RefSeq" id="WP_263360267.1">
    <property type="nucleotide sequence ID" value="NZ_BOVI01000003.1"/>
</dbReference>
<reference evidence="1" key="1">
    <citation type="submission" date="2022-09" db="EMBL/GenBank/DDBJ databases">
        <authorList>
            <person name="Duchaud E."/>
        </authorList>
    </citation>
    <scope>NUCLEOTIDE SEQUENCE</scope>
    <source>
        <strain evidence="1">TRV642</strain>
    </source>
</reference>
<gene>
    <name evidence="1" type="ORF">TRV642_2447</name>
</gene>
<protein>
    <submittedName>
        <fullName evidence="1">Uncharacterized protein</fullName>
    </submittedName>
</protein>
<accession>A0A9W4TI02</accession>
<name>A0A9W4TI02_9FLAO</name>
<dbReference type="EMBL" id="OX336425">
    <property type="protein sequence ID" value="CAI2767322.1"/>
    <property type="molecule type" value="Genomic_DNA"/>
</dbReference>